<evidence type="ECO:0000313" key="6">
    <source>
        <dbReference type="EMBL" id="PVY94050.1"/>
    </source>
</evidence>
<dbReference type="PANTHER" id="PTHR43648:SF1">
    <property type="entry name" value="ELECTRON TRANSFER FLAVOPROTEIN BETA SUBUNIT LYSINE METHYLTRANSFERASE"/>
    <property type="match status" value="1"/>
</dbReference>
<dbReference type="PIRSF" id="PIRSF000401">
    <property type="entry name" value="RPL11_MTase"/>
    <property type="match status" value="1"/>
</dbReference>
<keyword evidence="6" id="KW-0687">Ribonucleoprotein</keyword>
<reference evidence="6 7" key="1">
    <citation type="submission" date="2018-04" db="EMBL/GenBank/DDBJ databases">
        <title>Genomic Encyclopedia of Type Strains, Phase IV (KMG-IV): sequencing the most valuable type-strain genomes for metagenomic binning, comparative biology and taxonomic classification.</title>
        <authorList>
            <person name="Goeker M."/>
        </authorList>
    </citation>
    <scope>NUCLEOTIDE SEQUENCE [LARGE SCALE GENOMIC DNA]</scope>
    <source>
        <strain evidence="6 7">DSM 20705</strain>
    </source>
</reference>
<dbReference type="InterPro" id="IPR050078">
    <property type="entry name" value="Ribosomal_L11_MeTrfase_PrmA"/>
</dbReference>
<evidence type="ECO:0000256" key="4">
    <source>
        <dbReference type="ARBA" id="ARBA00022679"/>
    </source>
</evidence>
<dbReference type="InterPro" id="IPR029063">
    <property type="entry name" value="SAM-dependent_MTases_sf"/>
</dbReference>
<comment type="similarity">
    <text evidence="1">Belongs to the methyltransferase superfamily. PrmA family.</text>
</comment>
<evidence type="ECO:0000313" key="7">
    <source>
        <dbReference type="Proteomes" id="UP000245793"/>
    </source>
</evidence>
<dbReference type="EMBL" id="QEKV01000007">
    <property type="protein sequence ID" value="PVY94050.1"/>
    <property type="molecule type" value="Genomic_DNA"/>
</dbReference>
<organism evidence="6 7">
    <name type="scientific">Ezakiella coagulans</name>
    <dbReference type="NCBI Taxonomy" id="46507"/>
    <lineage>
        <taxon>Bacteria</taxon>
        <taxon>Bacillati</taxon>
        <taxon>Bacillota</taxon>
        <taxon>Tissierellia</taxon>
        <taxon>Ezakiella</taxon>
    </lineage>
</organism>
<evidence type="ECO:0000256" key="5">
    <source>
        <dbReference type="ARBA" id="ARBA00022691"/>
    </source>
</evidence>
<dbReference type="GO" id="GO:0008276">
    <property type="term" value="F:protein methyltransferase activity"/>
    <property type="evidence" value="ECO:0007669"/>
    <property type="project" value="InterPro"/>
</dbReference>
<dbReference type="GO" id="GO:0005840">
    <property type="term" value="C:ribosome"/>
    <property type="evidence" value="ECO:0007669"/>
    <property type="project" value="UniProtKB-KW"/>
</dbReference>
<dbReference type="RefSeq" id="WP_116480330.1">
    <property type="nucleotide sequence ID" value="NZ_QEKV01000007.1"/>
</dbReference>
<dbReference type="AlphaFoldDB" id="A0A2U1E267"/>
<evidence type="ECO:0000256" key="3">
    <source>
        <dbReference type="ARBA" id="ARBA00022603"/>
    </source>
</evidence>
<dbReference type="GO" id="GO:0032259">
    <property type="term" value="P:methylation"/>
    <property type="evidence" value="ECO:0007669"/>
    <property type="project" value="UniProtKB-KW"/>
</dbReference>
<keyword evidence="3 6" id="KW-0489">Methyltransferase</keyword>
<keyword evidence="2" id="KW-0963">Cytoplasm</keyword>
<proteinExistence type="inferred from homology"/>
<name>A0A2U1E267_9FIRM</name>
<evidence type="ECO:0000256" key="2">
    <source>
        <dbReference type="ARBA" id="ARBA00022490"/>
    </source>
</evidence>
<keyword evidence="6" id="KW-0689">Ribosomal protein</keyword>
<dbReference type="Gene3D" id="3.40.50.150">
    <property type="entry name" value="Vaccinia Virus protein VP39"/>
    <property type="match status" value="1"/>
</dbReference>
<protein>
    <submittedName>
        <fullName evidence="6">Ribosomal protein L11 methyltransferase</fullName>
    </submittedName>
</protein>
<keyword evidence="7" id="KW-1185">Reference proteome</keyword>
<dbReference type="InterPro" id="IPR004498">
    <property type="entry name" value="Ribosomal_PrmA_MeTrfase"/>
</dbReference>
<dbReference type="NCBIfam" id="TIGR00406">
    <property type="entry name" value="prmA"/>
    <property type="match status" value="1"/>
</dbReference>
<dbReference type="PANTHER" id="PTHR43648">
    <property type="entry name" value="ELECTRON TRANSFER FLAVOPROTEIN BETA SUBUNIT LYSINE METHYLTRANSFERASE"/>
    <property type="match status" value="1"/>
</dbReference>
<keyword evidence="5" id="KW-0949">S-adenosyl-L-methionine</keyword>
<evidence type="ECO:0000256" key="1">
    <source>
        <dbReference type="ARBA" id="ARBA00009741"/>
    </source>
</evidence>
<gene>
    <name evidence="6" type="ORF">C7381_10746</name>
</gene>
<keyword evidence="4 6" id="KW-0808">Transferase</keyword>
<dbReference type="Proteomes" id="UP000245793">
    <property type="component" value="Unassembled WGS sequence"/>
</dbReference>
<sequence>MIEVSLKVNRNLEDEITTKLIMFGITSFEVIDDNLSDSLKISEKNWDYIDKKEKTDFVIFKVYLEDDEVQKFLEDIDVESECEISKKSIEEKDYENDWKNYFHTIDVSKDLKVVPLWEEHTESDVVINPGMAFGTGSHETTYMCLKEIDKYRPDGKILDVGTGSGILAISAAKLSSAVVDAYEIDALAIKSANQNVKLNNVEGKVNIIHGDFRDYDIKIYDTIISNIYAETLCEMMPEFSKRIKSQGLIILSGIVNEKEDMVRDALQKNKFEIVSSNKQNGWSEITGRFNG</sequence>
<dbReference type="SUPFAM" id="SSF53335">
    <property type="entry name" value="S-adenosyl-L-methionine-dependent methyltransferases"/>
    <property type="match status" value="1"/>
</dbReference>
<dbReference type="CDD" id="cd02440">
    <property type="entry name" value="AdoMet_MTases"/>
    <property type="match status" value="1"/>
</dbReference>
<comment type="caution">
    <text evidence="6">The sequence shown here is derived from an EMBL/GenBank/DDBJ whole genome shotgun (WGS) entry which is preliminary data.</text>
</comment>
<dbReference type="Pfam" id="PF06325">
    <property type="entry name" value="PrmA"/>
    <property type="match status" value="1"/>
</dbReference>
<accession>A0A2U1E267</accession>